<dbReference type="PANTHER" id="PTHR43767">
    <property type="entry name" value="LONG-CHAIN-FATTY-ACID--COA LIGASE"/>
    <property type="match status" value="1"/>
</dbReference>
<name>A0ABP8ZCW4_9ACTN</name>
<keyword evidence="4" id="KW-1185">Reference proteome</keyword>
<gene>
    <name evidence="3" type="ORF">GCM10023350_43220</name>
</gene>
<sequence>MAELTLEGLVRNAASAYPVKDAFIDGDVHLTFSEFDRLVDVFAAVLRDRGVGPGDRVAGLLFNQWEFSLTYFATLRLGAVIVPLNHRLVASELAFQVKDAGVRVLVFAGEFAAVAHNLHQRGSADVWIVVPSAAGDHWDRDVEWGSFAPESLPELLDAYAGASPSVGSPVAAGDASAIWYTSGTTGRPKGAIVTHASTLWAASSLALTTRMNHHSRLLAVAPMFHRGPTDTMHIACFMLGATQTMLRSFSPTGLLKAIEDNRSTHAFIVPAMTFGVLGLPGRGDYDLTSMECWMSASAPLPVEYQGRMQEETTLPAGRFYNAYGITEALLIGTLLPEQMDRAPSVGRAVPMCRVQILDGERRALGPGEVGEIVVATPAMASGYVGHPEDWAAVTFERDGLAWYASGDLGYVDAEGYLYIVDRAKDMVISGGENVYSAEVEEVLVGAPGVAEVAVIGTPSEQWGEAVTAVIVLEEGADASVARVEEYCSGRLAGYKRPKVIRFVEALPRNSFGKVRKDQLRRDALGWRL</sequence>
<reference evidence="4" key="1">
    <citation type="journal article" date="2019" name="Int. J. Syst. Evol. Microbiol.">
        <title>The Global Catalogue of Microorganisms (GCM) 10K type strain sequencing project: providing services to taxonomists for standard genome sequencing and annotation.</title>
        <authorList>
            <consortium name="The Broad Institute Genomics Platform"/>
            <consortium name="The Broad Institute Genome Sequencing Center for Infectious Disease"/>
            <person name="Wu L."/>
            <person name="Ma J."/>
        </authorList>
    </citation>
    <scope>NUCLEOTIDE SEQUENCE [LARGE SCALE GENOMIC DNA]</scope>
    <source>
        <strain evidence="4">JCM 18532</strain>
    </source>
</reference>
<dbReference type="PROSITE" id="PS00455">
    <property type="entry name" value="AMP_BINDING"/>
    <property type="match status" value="1"/>
</dbReference>
<dbReference type="Proteomes" id="UP001499882">
    <property type="component" value="Unassembled WGS sequence"/>
</dbReference>
<evidence type="ECO:0000259" key="2">
    <source>
        <dbReference type="Pfam" id="PF13193"/>
    </source>
</evidence>
<dbReference type="Pfam" id="PF00501">
    <property type="entry name" value="AMP-binding"/>
    <property type="match status" value="1"/>
</dbReference>
<dbReference type="PANTHER" id="PTHR43767:SF1">
    <property type="entry name" value="NONRIBOSOMAL PEPTIDE SYNTHASE PES1 (EUROFUNG)-RELATED"/>
    <property type="match status" value="1"/>
</dbReference>
<protein>
    <submittedName>
        <fullName evidence="3">Long-chain fatty acid--CoA ligase</fullName>
    </submittedName>
</protein>
<evidence type="ECO:0000313" key="3">
    <source>
        <dbReference type="EMBL" id="GAA4753310.1"/>
    </source>
</evidence>
<organism evidence="3 4">
    <name type="scientific">Nocardioides endophyticus</name>
    <dbReference type="NCBI Taxonomy" id="1353775"/>
    <lineage>
        <taxon>Bacteria</taxon>
        <taxon>Bacillati</taxon>
        <taxon>Actinomycetota</taxon>
        <taxon>Actinomycetes</taxon>
        <taxon>Propionibacteriales</taxon>
        <taxon>Nocardioidaceae</taxon>
        <taxon>Nocardioides</taxon>
    </lineage>
</organism>
<dbReference type="GO" id="GO:0016874">
    <property type="term" value="F:ligase activity"/>
    <property type="evidence" value="ECO:0007669"/>
    <property type="project" value="UniProtKB-KW"/>
</dbReference>
<evidence type="ECO:0000313" key="4">
    <source>
        <dbReference type="Proteomes" id="UP001499882"/>
    </source>
</evidence>
<proteinExistence type="predicted"/>
<dbReference type="InterPro" id="IPR042099">
    <property type="entry name" value="ANL_N_sf"/>
</dbReference>
<dbReference type="Gene3D" id="3.40.50.12780">
    <property type="entry name" value="N-terminal domain of ligase-like"/>
    <property type="match status" value="1"/>
</dbReference>
<dbReference type="Pfam" id="PF13193">
    <property type="entry name" value="AMP-binding_C"/>
    <property type="match status" value="1"/>
</dbReference>
<evidence type="ECO:0000259" key="1">
    <source>
        <dbReference type="Pfam" id="PF00501"/>
    </source>
</evidence>
<dbReference type="RefSeq" id="WP_345529121.1">
    <property type="nucleotide sequence ID" value="NZ_BAABKN010000028.1"/>
</dbReference>
<keyword evidence="3" id="KW-0436">Ligase</keyword>
<dbReference type="Gene3D" id="3.30.300.30">
    <property type="match status" value="1"/>
</dbReference>
<dbReference type="InterPro" id="IPR045851">
    <property type="entry name" value="AMP-bd_C_sf"/>
</dbReference>
<dbReference type="EMBL" id="BAABKN010000028">
    <property type="protein sequence ID" value="GAA4753310.1"/>
    <property type="molecule type" value="Genomic_DNA"/>
</dbReference>
<dbReference type="InterPro" id="IPR000873">
    <property type="entry name" value="AMP-dep_synth/lig_dom"/>
</dbReference>
<feature type="domain" description="AMP-binding enzyme C-terminal" evidence="2">
    <location>
        <begin position="438"/>
        <end position="513"/>
    </location>
</feature>
<feature type="domain" description="AMP-dependent synthetase/ligase" evidence="1">
    <location>
        <begin position="11"/>
        <end position="383"/>
    </location>
</feature>
<accession>A0ABP8ZCW4</accession>
<dbReference type="InterPro" id="IPR020845">
    <property type="entry name" value="AMP-binding_CS"/>
</dbReference>
<dbReference type="InterPro" id="IPR025110">
    <property type="entry name" value="AMP-bd_C"/>
</dbReference>
<comment type="caution">
    <text evidence="3">The sequence shown here is derived from an EMBL/GenBank/DDBJ whole genome shotgun (WGS) entry which is preliminary data.</text>
</comment>
<dbReference type="SUPFAM" id="SSF56801">
    <property type="entry name" value="Acetyl-CoA synthetase-like"/>
    <property type="match status" value="1"/>
</dbReference>
<dbReference type="InterPro" id="IPR050237">
    <property type="entry name" value="ATP-dep_AMP-bd_enzyme"/>
</dbReference>